<organism evidence="1 2">
    <name type="scientific">Variovorax boronicumulans</name>
    <dbReference type="NCBI Taxonomy" id="436515"/>
    <lineage>
        <taxon>Bacteria</taxon>
        <taxon>Pseudomonadati</taxon>
        <taxon>Pseudomonadota</taxon>
        <taxon>Betaproteobacteria</taxon>
        <taxon>Burkholderiales</taxon>
        <taxon>Comamonadaceae</taxon>
        <taxon>Variovorax</taxon>
    </lineage>
</organism>
<proteinExistence type="predicted"/>
<gene>
    <name evidence="1" type="ORF">CKY39_12410</name>
</gene>
<reference evidence="1 2" key="1">
    <citation type="submission" date="2017-09" db="EMBL/GenBank/DDBJ databases">
        <title>The diverse metabolic capabilities of V. boronicumulans make it an excellent choice for continued studies on novel biodegradation.</title>
        <authorList>
            <person name="Sun S."/>
        </authorList>
    </citation>
    <scope>NUCLEOTIDE SEQUENCE [LARGE SCALE GENOMIC DNA]</scope>
    <source>
        <strain evidence="1 2">J1</strain>
    </source>
</reference>
<evidence type="ECO:0000313" key="2">
    <source>
        <dbReference type="Proteomes" id="UP000217154"/>
    </source>
</evidence>
<evidence type="ECO:0000313" key="1">
    <source>
        <dbReference type="EMBL" id="ATA53933.1"/>
    </source>
</evidence>
<dbReference type="KEGG" id="vbo:CKY39_12410"/>
<name>A0A250DIZ4_9BURK</name>
<dbReference type="EMBL" id="CP023284">
    <property type="protein sequence ID" value="ATA53933.1"/>
    <property type="molecule type" value="Genomic_DNA"/>
</dbReference>
<protein>
    <submittedName>
        <fullName evidence="1">Uncharacterized protein</fullName>
    </submittedName>
</protein>
<dbReference type="AlphaFoldDB" id="A0A250DIZ4"/>
<accession>A0A250DIZ4</accession>
<sequence length="108" mass="11753">MVPITGGEVGELLAHPLSIASSSTAAAIEHGQFLFVDIDVFLLSFGMDGLHREHVLQVLERGKRAAGVLGLTVELFVGDGFLRPGHIRPRLEHLRALDPYHGQGQHQQ</sequence>
<dbReference type="Proteomes" id="UP000217154">
    <property type="component" value="Chromosome"/>
</dbReference>